<name>A0ABU0AL15_9BACI</name>
<proteinExistence type="predicted"/>
<feature type="transmembrane region" description="Helical" evidence="1">
    <location>
        <begin position="173"/>
        <end position="197"/>
    </location>
</feature>
<keyword evidence="1" id="KW-0812">Transmembrane</keyword>
<keyword evidence="3" id="KW-1185">Reference proteome</keyword>
<dbReference type="PANTHER" id="PTHR41324">
    <property type="entry name" value="MEMBRANE PROTEIN-RELATED"/>
    <property type="match status" value="1"/>
</dbReference>
<feature type="transmembrane region" description="Helical" evidence="1">
    <location>
        <begin position="99"/>
        <end position="128"/>
    </location>
</feature>
<feature type="transmembrane region" description="Helical" evidence="1">
    <location>
        <begin position="240"/>
        <end position="267"/>
    </location>
</feature>
<gene>
    <name evidence="2" type="ORF">J2S17_003836</name>
</gene>
<keyword evidence="1" id="KW-0472">Membrane</keyword>
<feature type="transmembrane region" description="Helical" evidence="1">
    <location>
        <begin position="12"/>
        <end position="42"/>
    </location>
</feature>
<reference evidence="2 3" key="1">
    <citation type="submission" date="2023-07" db="EMBL/GenBank/DDBJ databases">
        <title>Genomic Encyclopedia of Type Strains, Phase IV (KMG-IV): sequencing the most valuable type-strain genomes for metagenomic binning, comparative biology and taxonomic classification.</title>
        <authorList>
            <person name="Goeker M."/>
        </authorList>
    </citation>
    <scope>NUCLEOTIDE SEQUENCE [LARGE SCALE GENOMIC DNA]</scope>
    <source>
        <strain evidence="2 3">DSM 23494</strain>
    </source>
</reference>
<dbReference type="RefSeq" id="WP_307477265.1">
    <property type="nucleotide sequence ID" value="NZ_JAUSUB010000018.1"/>
</dbReference>
<dbReference type="Proteomes" id="UP001238088">
    <property type="component" value="Unassembled WGS sequence"/>
</dbReference>
<evidence type="ECO:0000313" key="2">
    <source>
        <dbReference type="EMBL" id="MDQ0271948.1"/>
    </source>
</evidence>
<dbReference type="PANTHER" id="PTHR41324:SF1">
    <property type="entry name" value="DUF2232 DOMAIN-CONTAINING PROTEIN"/>
    <property type="match status" value="1"/>
</dbReference>
<feature type="transmembrane region" description="Helical" evidence="1">
    <location>
        <begin position="218"/>
        <end position="234"/>
    </location>
</feature>
<feature type="transmembrane region" description="Helical" evidence="1">
    <location>
        <begin position="279"/>
        <end position="301"/>
    </location>
</feature>
<feature type="transmembrane region" description="Helical" evidence="1">
    <location>
        <begin position="54"/>
        <end position="87"/>
    </location>
</feature>
<evidence type="ECO:0000313" key="3">
    <source>
        <dbReference type="Proteomes" id="UP001238088"/>
    </source>
</evidence>
<dbReference type="InterPro" id="IPR018710">
    <property type="entry name" value="DUF2232"/>
</dbReference>
<dbReference type="Pfam" id="PF09991">
    <property type="entry name" value="DUF2232"/>
    <property type="match status" value="1"/>
</dbReference>
<comment type="caution">
    <text evidence="2">The sequence shown here is derived from an EMBL/GenBank/DDBJ whole genome shotgun (WGS) entry which is preliminary data.</text>
</comment>
<evidence type="ECO:0000256" key="1">
    <source>
        <dbReference type="SAM" id="Phobius"/>
    </source>
</evidence>
<protein>
    <submittedName>
        <fullName evidence="2">Uncharacterized protein YybS (DUF2232 family)</fullName>
    </submittedName>
</protein>
<dbReference type="EMBL" id="JAUSUB010000018">
    <property type="protein sequence ID" value="MDQ0271948.1"/>
    <property type="molecule type" value="Genomic_DNA"/>
</dbReference>
<organism evidence="2 3">
    <name type="scientific">Cytobacillus purgationiresistens</name>
    <dbReference type="NCBI Taxonomy" id="863449"/>
    <lineage>
        <taxon>Bacteria</taxon>
        <taxon>Bacillati</taxon>
        <taxon>Bacillota</taxon>
        <taxon>Bacilli</taxon>
        <taxon>Bacillales</taxon>
        <taxon>Bacillaceae</taxon>
        <taxon>Cytobacillus</taxon>
    </lineage>
</organism>
<accession>A0ABU0AL15</accession>
<keyword evidence="1" id="KW-1133">Transmembrane helix</keyword>
<sequence length="316" mass="35136">MKNVHKLTEGAVLLAVFAVLLMISFYVPVLGLVSTLVLPIPFILFAAKNKRGDAAVFLVAAVLLSLIVGTILSIPLTLAFGLTGVVIGDFIREKKENSAIFIAGSLAFLAILLLTYAAMNVLFSINFIDEMTKLMLESMNMSRSIVESMGQNAADIEKAFGQMEAAMKTIESLIPSVLVLSSLSIVFIIQLIAFPIVKRFGVKVNAWKPFADLSFPKSILWYYLITMFAVLIMQPEAGTFWYMALSNLTFILQLLMILQGLSFVFFYSRLKGWPKAAPIFILIFTFLIPILLYIVRILGIIDIGFDLRKRLDKRDA</sequence>